<dbReference type="EMBL" id="SGJD01001099">
    <property type="protein sequence ID" value="KAB0402004.1"/>
    <property type="molecule type" value="Genomic_DNA"/>
</dbReference>
<dbReference type="GO" id="GO:0000122">
    <property type="term" value="P:negative regulation of transcription by RNA polymerase II"/>
    <property type="evidence" value="ECO:0007669"/>
    <property type="project" value="TreeGrafter"/>
</dbReference>
<gene>
    <name evidence="2" type="ORF">E2I00_002153</name>
</gene>
<organism evidence="2 3">
    <name type="scientific">Balaenoptera physalus</name>
    <name type="common">Fin whale</name>
    <name type="synonym">Balaena physalus</name>
    <dbReference type="NCBI Taxonomy" id="9770"/>
    <lineage>
        <taxon>Eukaryota</taxon>
        <taxon>Metazoa</taxon>
        <taxon>Chordata</taxon>
        <taxon>Craniata</taxon>
        <taxon>Vertebrata</taxon>
        <taxon>Euteleostomi</taxon>
        <taxon>Mammalia</taxon>
        <taxon>Eutheria</taxon>
        <taxon>Laurasiatheria</taxon>
        <taxon>Artiodactyla</taxon>
        <taxon>Whippomorpha</taxon>
        <taxon>Cetacea</taxon>
        <taxon>Mysticeti</taxon>
        <taxon>Balaenopteridae</taxon>
        <taxon>Balaenoptera</taxon>
    </lineage>
</organism>
<keyword evidence="3" id="KW-1185">Reference proteome</keyword>
<dbReference type="PANTHER" id="PTHR11736">
    <property type="entry name" value="MELANOMA-ASSOCIATED ANTIGEN MAGE ANTIGEN"/>
    <property type="match status" value="1"/>
</dbReference>
<sequence>MWSPAAHAEINKMKVLEFFTRIYVTVPTALPFWYEEALRDEEERSQARIETMNSSTAIPGAYYRTKFNSFCEADFSHCFEDDNILSS</sequence>
<dbReference type="OrthoDB" id="205198at2759"/>
<reference evidence="2 3" key="1">
    <citation type="journal article" date="2019" name="PLoS ONE">
        <title>Genomic analyses reveal an absence of contemporary introgressive admixture between fin whales and blue whales, despite known hybrids.</title>
        <authorList>
            <person name="Westbury M.V."/>
            <person name="Petersen B."/>
            <person name="Lorenzen E.D."/>
        </authorList>
    </citation>
    <scope>NUCLEOTIDE SEQUENCE [LARGE SCALE GENOMIC DNA]</scope>
    <source>
        <strain evidence="2">FinWhale-01</strain>
    </source>
</reference>
<evidence type="ECO:0000259" key="1">
    <source>
        <dbReference type="PROSITE" id="PS50838"/>
    </source>
</evidence>
<dbReference type="InterPro" id="IPR037445">
    <property type="entry name" value="MAGE"/>
</dbReference>
<dbReference type="InterPro" id="IPR002190">
    <property type="entry name" value="MHD_dom"/>
</dbReference>
<dbReference type="InterPro" id="IPR041899">
    <property type="entry name" value="MAGE_WH2"/>
</dbReference>
<dbReference type="AlphaFoldDB" id="A0A6A1Q400"/>
<dbReference type="Gene3D" id="1.10.10.1210">
    <property type="entry name" value="MAGE homology domain, winged helix WH2 motif"/>
    <property type="match status" value="1"/>
</dbReference>
<evidence type="ECO:0000313" key="3">
    <source>
        <dbReference type="Proteomes" id="UP000437017"/>
    </source>
</evidence>
<proteinExistence type="predicted"/>
<dbReference type="PANTHER" id="PTHR11736:SF14">
    <property type="entry name" value="NSE3 HOMOLOG, SMC5-SMC6 COMPLEX COMPONENT"/>
    <property type="match status" value="1"/>
</dbReference>
<feature type="domain" description="MAGE" evidence="1">
    <location>
        <begin position="1"/>
        <end position="37"/>
    </location>
</feature>
<name>A0A6A1Q400_BALPH</name>
<dbReference type="PROSITE" id="PS50838">
    <property type="entry name" value="MAGE"/>
    <property type="match status" value="1"/>
</dbReference>
<dbReference type="Proteomes" id="UP000437017">
    <property type="component" value="Unassembled WGS sequence"/>
</dbReference>
<comment type="caution">
    <text evidence="2">The sequence shown here is derived from an EMBL/GenBank/DDBJ whole genome shotgun (WGS) entry which is preliminary data.</text>
</comment>
<accession>A0A6A1Q400</accession>
<protein>
    <recommendedName>
        <fullName evidence="1">MAGE domain-containing protein</fullName>
    </recommendedName>
</protein>
<evidence type="ECO:0000313" key="2">
    <source>
        <dbReference type="EMBL" id="KAB0402004.1"/>
    </source>
</evidence>
<dbReference type="GO" id="GO:0005634">
    <property type="term" value="C:nucleus"/>
    <property type="evidence" value="ECO:0007669"/>
    <property type="project" value="TreeGrafter"/>
</dbReference>